<proteinExistence type="predicted"/>
<protein>
    <submittedName>
        <fullName evidence="1">Uncharacterized protein</fullName>
    </submittedName>
</protein>
<organism evidence="1 2">
    <name type="scientific">Phytohabitans houttuyneae</name>
    <dbReference type="NCBI Taxonomy" id="1076126"/>
    <lineage>
        <taxon>Bacteria</taxon>
        <taxon>Bacillati</taxon>
        <taxon>Actinomycetota</taxon>
        <taxon>Actinomycetes</taxon>
        <taxon>Micromonosporales</taxon>
        <taxon>Micromonosporaceae</taxon>
    </lineage>
</organism>
<accession>A0A6V8K7R7</accession>
<name>A0A6V8K7R7_9ACTN</name>
<dbReference type="AlphaFoldDB" id="A0A6V8K7R7"/>
<comment type="caution">
    <text evidence="1">The sequence shown here is derived from an EMBL/GenBank/DDBJ whole genome shotgun (WGS) entry which is preliminary data.</text>
</comment>
<keyword evidence="2" id="KW-1185">Reference proteome</keyword>
<sequence length="585" mass="62912">MRTEGWPAAVHAVRTLLRPGPVRPAADFPTDLDPHARIRRVRVGRRVFVAKSCRTPAAREERRRALHARRRAGAIRVPGLGPLVVVVPQVVTLAGSTAALITPDLGEPLSKRSDAARLVPVNALRATLAALLAAGVEAPGLVPRNSFLIGPALHVIDWEDATFDPVAGPDPVTTAKWDVGWSDVYRTDPGLRYSLAGAATDAVALDGFETTLGHLLEQPTSAPRLRALGVHLTLASELNTPARTRVTPAVLGHLADEVLAPAHSVFHTALTAAVRLRSGEPAYAALVDRLWGRVGSAVESVRRGGSAERDWLRALVFAADAVQPDADRRAPAGLDATARQYARLGTRIGWAAGRRRAELAERLTVATWQLVAAAFDLRRLQLILRGSLAQGMLTRRSDVDFELSSPEHPDGHRAAEQLVIDILAALGCPAEGSASRPVEVDLRAGPVHRDLHEWMELRRAGSRRHDPGWLGPVLGQVPNGFDLGSRSTYERAGRTLTGKGLWFEARAVLARLTFPTGDVPPVRLPDQVAALSTVVGRRDAERVAALVRTAFDLRERTHVGAGELAALAGRIDAVRQRFGLPGTRP</sequence>
<reference evidence="1 2" key="1">
    <citation type="submission" date="2020-03" db="EMBL/GenBank/DDBJ databases">
        <title>Whole genome shotgun sequence of Phytohabitans houttuyneae NBRC 108639.</title>
        <authorList>
            <person name="Komaki H."/>
            <person name="Tamura T."/>
        </authorList>
    </citation>
    <scope>NUCLEOTIDE SEQUENCE [LARGE SCALE GENOMIC DNA]</scope>
    <source>
        <strain evidence="1 2">NBRC 108639</strain>
    </source>
</reference>
<dbReference type="RefSeq" id="WP_173055791.1">
    <property type="nucleotide sequence ID" value="NZ_BAABGO010000006.1"/>
</dbReference>
<evidence type="ECO:0000313" key="1">
    <source>
        <dbReference type="EMBL" id="GFJ78036.1"/>
    </source>
</evidence>
<evidence type="ECO:0000313" key="2">
    <source>
        <dbReference type="Proteomes" id="UP000482800"/>
    </source>
</evidence>
<dbReference type="Proteomes" id="UP000482800">
    <property type="component" value="Unassembled WGS sequence"/>
</dbReference>
<dbReference type="EMBL" id="BLPF01000001">
    <property type="protein sequence ID" value="GFJ78036.1"/>
    <property type="molecule type" value="Genomic_DNA"/>
</dbReference>
<reference evidence="1 2" key="2">
    <citation type="submission" date="2020-03" db="EMBL/GenBank/DDBJ databases">
        <authorList>
            <person name="Ichikawa N."/>
            <person name="Kimura A."/>
            <person name="Kitahashi Y."/>
            <person name="Uohara A."/>
        </authorList>
    </citation>
    <scope>NUCLEOTIDE SEQUENCE [LARGE SCALE GENOMIC DNA]</scope>
    <source>
        <strain evidence="1 2">NBRC 108639</strain>
    </source>
</reference>
<gene>
    <name evidence="1" type="ORF">Phou_022160</name>
</gene>